<dbReference type="Proteomes" id="UP000663829">
    <property type="component" value="Unassembled WGS sequence"/>
</dbReference>
<dbReference type="EMBL" id="CAJOBC010010704">
    <property type="protein sequence ID" value="CAF4004906.1"/>
    <property type="molecule type" value="Genomic_DNA"/>
</dbReference>
<dbReference type="InterPro" id="IPR027417">
    <property type="entry name" value="P-loop_NTPase"/>
</dbReference>
<dbReference type="AlphaFoldDB" id="A0A814ZDC0"/>
<evidence type="ECO:0008006" key="4">
    <source>
        <dbReference type="Google" id="ProtNLM"/>
    </source>
</evidence>
<proteinExistence type="predicted"/>
<sequence length="204" mass="23530">MLIDTEGLLSIEKSDNEYDRRLVLFCLAVSHLVIVNMMGDVNETLKDMLTLCADSLKQIGVNKVNQPIVHFVLNQKAGPNLKNHTEAIERIIRDFKEKELAEVIDISPKTFHTLPSAFKKERVANDAQSPCFIRTEPDFIQRTQQLCEKIIESAKSSYGRSGQTISDPPQWFRTAVTIFDTLQKFPDLTYFKDINERRQHYRID</sequence>
<evidence type="ECO:0000313" key="3">
    <source>
        <dbReference type="Proteomes" id="UP000663829"/>
    </source>
</evidence>
<keyword evidence="3" id="KW-1185">Reference proteome</keyword>
<dbReference type="SUPFAM" id="SSF52540">
    <property type="entry name" value="P-loop containing nucleoside triphosphate hydrolases"/>
    <property type="match status" value="1"/>
</dbReference>
<dbReference type="EMBL" id="CAJNOQ010010056">
    <property type="protein sequence ID" value="CAF1241522.1"/>
    <property type="molecule type" value="Genomic_DNA"/>
</dbReference>
<dbReference type="Gene3D" id="3.40.50.300">
    <property type="entry name" value="P-loop containing nucleotide triphosphate hydrolases"/>
    <property type="match status" value="1"/>
</dbReference>
<dbReference type="OrthoDB" id="10065851at2759"/>
<reference evidence="1" key="1">
    <citation type="submission" date="2021-02" db="EMBL/GenBank/DDBJ databases">
        <authorList>
            <person name="Nowell W R."/>
        </authorList>
    </citation>
    <scope>NUCLEOTIDE SEQUENCE</scope>
</reference>
<protein>
    <recommendedName>
        <fullName evidence="4">GB1/RHD3-type G domain-containing protein</fullName>
    </recommendedName>
</protein>
<evidence type="ECO:0000313" key="2">
    <source>
        <dbReference type="EMBL" id="CAF4004906.1"/>
    </source>
</evidence>
<organism evidence="1 3">
    <name type="scientific">Didymodactylos carnosus</name>
    <dbReference type="NCBI Taxonomy" id="1234261"/>
    <lineage>
        <taxon>Eukaryota</taxon>
        <taxon>Metazoa</taxon>
        <taxon>Spiralia</taxon>
        <taxon>Gnathifera</taxon>
        <taxon>Rotifera</taxon>
        <taxon>Eurotatoria</taxon>
        <taxon>Bdelloidea</taxon>
        <taxon>Philodinida</taxon>
        <taxon>Philodinidae</taxon>
        <taxon>Didymodactylos</taxon>
    </lineage>
</organism>
<evidence type="ECO:0000313" key="1">
    <source>
        <dbReference type="EMBL" id="CAF1241522.1"/>
    </source>
</evidence>
<gene>
    <name evidence="1" type="ORF">GPM918_LOCUS25682</name>
    <name evidence="2" type="ORF">SRO942_LOCUS25712</name>
</gene>
<accession>A0A814ZDC0</accession>
<name>A0A814ZDC0_9BILA</name>
<comment type="caution">
    <text evidence="1">The sequence shown here is derived from an EMBL/GenBank/DDBJ whole genome shotgun (WGS) entry which is preliminary data.</text>
</comment>
<dbReference type="Proteomes" id="UP000681722">
    <property type="component" value="Unassembled WGS sequence"/>
</dbReference>